<proteinExistence type="predicted"/>
<dbReference type="InterPro" id="IPR021589">
    <property type="entry name" value="Cut12"/>
</dbReference>
<reference evidence="4 5" key="1">
    <citation type="journal article" date="2020" name="Genomics">
        <title>Complete, high-quality genomes from long-read metagenomic sequencing of two wolf lichen thalli reveals enigmatic genome architecture.</title>
        <authorList>
            <person name="McKenzie S.K."/>
            <person name="Walston R.F."/>
            <person name="Allen J.L."/>
        </authorList>
    </citation>
    <scope>NUCLEOTIDE SEQUENCE [LARGE SCALE GENOMIC DNA]</scope>
    <source>
        <strain evidence="4">WasteWater2</strain>
    </source>
</reference>
<accession>A0A8H6G6W4</accession>
<feature type="region of interest" description="Disordered" evidence="2">
    <location>
        <begin position="546"/>
        <end position="641"/>
    </location>
</feature>
<feature type="coiled-coil region" evidence="1">
    <location>
        <begin position="327"/>
        <end position="368"/>
    </location>
</feature>
<dbReference type="OrthoDB" id="5383703at2759"/>
<dbReference type="Proteomes" id="UP000578531">
    <property type="component" value="Unassembled WGS sequence"/>
</dbReference>
<feature type="compositionally biased region" description="Polar residues" evidence="2">
    <location>
        <begin position="607"/>
        <end position="631"/>
    </location>
</feature>
<name>A0A8H6G6W4_9LECA</name>
<evidence type="ECO:0000259" key="3">
    <source>
        <dbReference type="Pfam" id="PF11500"/>
    </source>
</evidence>
<feature type="compositionally biased region" description="Low complexity" evidence="2">
    <location>
        <begin position="552"/>
        <end position="561"/>
    </location>
</feature>
<dbReference type="RefSeq" id="XP_037170897.1">
    <property type="nucleotide sequence ID" value="XM_037302318.1"/>
</dbReference>
<evidence type="ECO:0000313" key="4">
    <source>
        <dbReference type="EMBL" id="KAF6241657.1"/>
    </source>
</evidence>
<keyword evidence="1" id="KW-0175">Coiled coil</keyword>
<feature type="compositionally biased region" description="Low complexity" evidence="2">
    <location>
        <begin position="632"/>
        <end position="641"/>
    </location>
</feature>
<evidence type="ECO:0000256" key="1">
    <source>
        <dbReference type="SAM" id="Coils"/>
    </source>
</evidence>
<evidence type="ECO:0000256" key="2">
    <source>
        <dbReference type="SAM" id="MobiDB-lite"/>
    </source>
</evidence>
<feature type="compositionally biased region" description="Polar residues" evidence="2">
    <location>
        <begin position="576"/>
        <end position="592"/>
    </location>
</feature>
<gene>
    <name evidence="4" type="ORF">HO173_000368</name>
</gene>
<dbReference type="AlphaFoldDB" id="A0A8H6G6W4"/>
<comment type="caution">
    <text evidence="4">The sequence shown here is derived from an EMBL/GenBank/DDBJ whole genome shotgun (WGS) entry which is preliminary data.</text>
</comment>
<dbReference type="Pfam" id="PF11500">
    <property type="entry name" value="Cut12"/>
    <property type="match status" value="1"/>
</dbReference>
<feature type="region of interest" description="Disordered" evidence="2">
    <location>
        <begin position="491"/>
        <end position="512"/>
    </location>
</feature>
<evidence type="ECO:0000313" key="5">
    <source>
        <dbReference type="Proteomes" id="UP000578531"/>
    </source>
</evidence>
<feature type="region of interest" description="Disordered" evidence="2">
    <location>
        <begin position="129"/>
        <end position="164"/>
    </location>
</feature>
<keyword evidence="5" id="KW-1185">Reference proteome</keyword>
<feature type="region of interest" description="Disordered" evidence="2">
    <location>
        <begin position="418"/>
        <end position="463"/>
    </location>
</feature>
<dbReference type="EMBL" id="JACCJC010000001">
    <property type="protein sequence ID" value="KAF6241657.1"/>
    <property type="molecule type" value="Genomic_DNA"/>
</dbReference>
<feature type="domain" description="Spindle pole body-associated protein cut12" evidence="3">
    <location>
        <begin position="139"/>
        <end position="216"/>
    </location>
</feature>
<sequence length="665" mass="72973">MLEWLTGSTRPADARYPRAGIQSEFVGIGIELTRSQDDGLSYIEEPPETPAPLFAVRAFKTAIFGTPHPDQNDVRHHMLLVEPKRDVAKTQPAEKVEDNQAHDAVNGYFDEPVALLKVDPLASPTKGILLTPGTGATRQLSKQKPNNQAVSVTSTQEGPTRESAASIGAHAGNRDQVADQTVDLSQPCSRSGQHWKTEYEQYHKRSNREMKKIIIYWPWREAEEGAGQGCCNGKKVSKLAAQLNNFHAQGPEGESEQTRLVSELAQQTALAIRYKQKADQYRRAMQKENRADGSVGERHDIQAMEETDEWSTKEANSPEIVARSAEKDMLHAQLESLRMSAKKAEDQAAKLEAENGALKRSLARVKGEMMSYESRRQAREERLKRREAKCKADQKVCEAQLAKLTVEHQNLLLASGQPSKAEGLAQPQPSACSDDLRGLDGNPKSSEGALATGDEMDHGPVEQNRVSKVYLSPRKSRLQKSVVDIWTLSSPRDAVDGGSLSKLPPELPPSSVRHDIQRTLKEIDQNLIPEQHPGTKSFPKIHLSQANDAHKPPTQTTPQPQSGVSSPIHRTHNRRPTISSPRPATLDLTSSPAELEPSKAILRPSVKPSTATLGRSSSFTSRVGSRTSTMTSARGSALSAERAAAAKARLAARSAEKRKGREREG</sequence>
<dbReference type="GeneID" id="59282048"/>
<feature type="compositionally biased region" description="Polar residues" evidence="2">
    <location>
        <begin position="134"/>
        <end position="158"/>
    </location>
</feature>
<organism evidence="4 5">
    <name type="scientific">Letharia columbiana</name>
    <dbReference type="NCBI Taxonomy" id="112416"/>
    <lineage>
        <taxon>Eukaryota</taxon>
        <taxon>Fungi</taxon>
        <taxon>Dikarya</taxon>
        <taxon>Ascomycota</taxon>
        <taxon>Pezizomycotina</taxon>
        <taxon>Lecanoromycetes</taxon>
        <taxon>OSLEUM clade</taxon>
        <taxon>Lecanoromycetidae</taxon>
        <taxon>Lecanorales</taxon>
        <taxon>Lecanorineae</taxon>
        <taxon>Parmeliaceae</taxon>
        <taxon>Letharia</taxon>
    </lineage>
</organism>
<protein>
    <recommendedName>
        <fullName evidence="3">Spindle pole body-associated protein cut12 domain-containing protein</fullName>
    </recommendedName>
</protein>